<name>A0A6A7AVR2_9PLEO</name>
<proteinExistence type="predicted"/>
<feature type="compositionally biased region" description="Basic residues" evidence="1">
    <location>
        <begin position="121"/>
        <end position="137"/>
    </location>
</feature>
<feature type="region of interest" description="Disordered" evidence="1">
    <location>
        <begin position="36"/>
        <end position="64"/>
    </location>
</feature>
<evidence type="ECO:0000313" key="3">
    <source>
        <dbReference type="Proteomes" id="UP000799423"/>
    </source>
</evidence>
<dbReference type="EMBL" id="MU006330">
    <property type="protein sequence ID" value="KAF2846884.1"/>
    <property type="molecule type" value="Genomic_DNA"/>
</dbReference>
<keyword evidence="3" id="KW-1185">Reference proteome</keyword>
<reference evidence="2" key="1">
    <citation type="submission" date="2020-01" db="EMBL/GenBank/DDBJ databases">
        <authorList>
            <consortium name="DOE Joint Genome Institute"/>
            <person name="Haridas S."/>
            <person name="Albert R."/>
            <person name="Binder M."/>
            <person name="Bloem J."/>
            <person name="Labutti K."/>
            <person name="Salamov A."/>
            <person name="Andreopoulos B."/>
            <person name="Baker S.E."/>
            <person name="Barry K."/>
            <person name="Bills G."/>
            <person name="Bluhm B.H."/>
            <person name="Cannon C."/>
            <person name="Castanera R."/>
            <person name="Culley D.E."/>
            <person name="Daum C."/>
            <person name="Ezra D."/>
            <person name="Gonzalez J.B."/>
            <person name="Henrissat B."/>
            <person name="Kuo A."/>
            <person name="Liang C."/>
            <person name="Lipzen A."/>
            <person name="Lutzoni F."/>
            <person name="Magnuson J."/>
            <person name="Mondo S."/>
            <person name="Nolan M."/>
            <person name="Ohm R."/>
            <person name="Pangilinan J."/>
            <person name="Park H.-J."/>
            <person name="Ramirez L."/>
            <person name="Alfaro M."/>
            <person name="Sun H."/>
            <person name="Tritt A."/>
            <person name="Yoshinaga Y."/>
            <person name="Zwiers L.-H."/>
            <person name="Turgeon B.G."/>
            <person name="Goodwin S.B."/>
            <person name="Spatafora J.W."/>
            <person name="Crous P.W."/>
            <person name="Grigoriev I.V."/>
        </authorList>
    </citation>
    <scope>NUCLEOTIDE SEQUENCE</scope>
    <source>
        <strain evidence="2">IPT5</strain>
    </source>
</reference>
<protein>
    <submittedName>
        <fullName evidence="2">Uncharacterized protein</fullName>
    </submittedName>
</protein>
<feature type="compositionally biased region" description="Basic and acidic residues" evidence="1">
    <location>
        <begin position="53"/>
        <end position="62"/>
    </location>
</feature>
<dbReference type="Proteomes" id="UP000799423">
    <property type="component" value="Unassembled WGS sequence"/>
</dbReference>
<dbReference type="AlphaFoldDB" id="A0A6A7AVR2"/>
<evidence type="ECO:0000256" key="1">
    <source>
        <dbReference type="SAM" id="MobiDB-lite"/>
    </source>
</evidence>
<sequence length="320" mass="34271">MAVGPVVQRAAYHWCVGRGVVAGKADQRSPLARRIRRGSAARTCGSAGDEGDEARGKERERGGATLIADQLRQRGSRGAARERKLCCGGDSPGAGGETGVELVQLLANCSTSSCKRRQPTLHLNCGRRPRPRTHRSGRPGQGLGPAETWLRWACTVRHERGIQDIMFPVGTAAISAHAVDAVGILSPYTVHARSSTGWKAGRLGLGLGLSATPQSPSGGQQAAGVRHRQRIGPADGCPLLCSTDRPHPPTATWPAHTKPTRAECDILDNSRWCTLHAISKHSNCDLSVVRTVRSPWSRPWVHPWMAINQASDYDACGSMT</sequence>
<organism evidence="2 3">
    <name type="scientific">Plenodomus tracheiphilus IPT5</name>
    <dbReference type="NCBI Taxonomy" id="1408161"/>
    <lineage>
        <taxon>Eukaryota</taxon>
        <taxon>Fungi</taxon>
        <taxon>Dikarya</taxon>
        <taxon>Ascomycota</taxon>
        <taxon>Pezizomycotina</taxon>
        <taxon>Dothideomycetes</taxon>
        <taxon>Pleosporomycetidae</taxon>
        <taxon>Pleosporales</taxon>
        <taxon>Pleosporineae</taxon>
        <taxon>Leptosphaeriaceae</taxon>
        <taxon>Plenodomus</taxon>
    </lineage>
</organism>
<gene>
    <name evidence="2" type="ORF">T440DRAFT_217537</name>
</gene>
<evidence type="ECO:0000313" key="2">
    <source>
        <dbReference type="EMBL" id="KAF2846884.1"/>
    </source>
</evidence>
<accession>A0A6A7AVR2</accession>
<feature type="region of interest" description="Disordered" evidence="1">
    <location>
        <begin position="121"/>
        <end position="142"/>
    </location>
</feature>